<comment type="similarity">
    <text evidence="1">Belongs to the CNPPD1 family.</text>
</comment>
<dbReference type="RefSeq" id="XP_001179562.2">
    <property type="nucleotide sequence ID" value="XM_001179562.4"/>
</dbReference>
<dbReference type="GeneID" id="752566"/>
<organism evidence="4 5">
    <name type="scientific">Strongylocentrotus purpuratus</name>
    <name type="common">Purple sea urchin</name>
    <dbReference type="NCBI Taxonomy" id="7668"/>
    <lineage>
        <taxon>Eukaryota</taxon>
        <taxon>Metazoa</taxon>
        <taxon>Echinodermata</taxon>
        <taxon>Eleutherozoa</taxon>
        <taxon>Echinozoa</taxon>
        <taxon>Echinoidea</taxon>
        <taxon>Euechinoidea</taxon>
        <taxon>Echinacea</taxon>
        <taxon>Camarodonta</taxon>
        <taxon>Echinidea</taxon>
        <taxon>Strongylocentrotidae</taxon>
        <taxon>Strongylocentrotus</taxon>
    </lineage>
</organism>
<dbReference type="InParanoid" id="A0A7M7G0J7"/>
<feature type="compositionally biased region" description="Polar residues" evidence="3">
    <location>
        <begin position="449"/>
        <end position="460"/>
    </location>
</feature>
<name>A0A7M7G0J7_STRPU</name>
<dbReference type="CDD" id="cd20557">
    <property type="entry name" value="CYCLIN_ScPCL1-like"/>
    <property type="match status" value="1"/>
</dbReference>
<sequence>MSKMEFLESLRRLEEDVENYDDFEQSPVHTALEKRFRNTLYLGKSTEGISLPVADVAVDLFQNAAEKNLGTFTRRHVAKFNRNGQINPSSSMLGMMYARRLKRQKSSYLQKVTSTELFLVSMMLATKFLYDEGEDEEIFSDEWADSAKIDVKRVNELERDFLEAIEWDLYIKPDEFYEFLQQMETWIALNEGRRRGWFSYSDFNVLMEHRDWYTTISELLDQSLKMIGLCLAAYSLCSAILCWSVLLMQHQSAIPAMPPASDNYSHVFHGLRPLKATQVASHQSEIMLPPLNVANATPDQASTSIETTPCPSCRQCCCNNVQGHFDDSQSMSDSGTSPCHLPDNTRLEPLSCQQCRTRRIDDDLWLRTKVDDVGQALITFYRALLVAYYDTSSEILSNKSDLDSPVDSRSHPINLSKTHGERISAPPPSEHLPNPNCPHLSRPQGMLNPRNSNMNSDSTLASRKQCSVCDGMAKRKVLQDRIHTLLPRSMVESALPAATGTIPLIVA</sequence>
<feature type="region of interest" description="Disordered" evidence="3">
    <location>
        <begin position="398"/>
        <end position="460"/>
    </location>
</feature>
<keyword evidence="5" id="KW-1185">Reference proteome</keyword>
<evidence type="ECO:0000313" key="5">
    <source>
        <dbReference type="Proteomes" id="UP000007110"/>
    </source>
</evidence>
<feature type="compositionally biased region" description="Basic and acidic residues" evidence="3">
    <location>
        <begin position="400"/>
        <end position="410"/>
    </location>
</feature>
<dbReference type="InterPro" id="IPR013922">
    <property type="entry name" value="Cyclin_PHO80-like"/>
</dbReference>
<dbReference type="PANTHER" id="PTHR15615">
    <property type="match status" value="1"/>
</dbReference>
<dbReference type="OMA" id="METWIAL"/>
<dbReference type="GO" id="GO:0005634">
    <property type="term" value="C:nucleus"/>
    <property type="evidence" value="ECO:0000318"/>
    <property type="project" value="GO_Central"/>
</dbReference>
<dbReference type="GO" id="GO:0000307">
    <property type="term" value="C:cyclin-dependent protein kinase holoenzyme complex"/>
    <property type="evidence" value="ECO:0000318"/>
    <property type="project" value="GO_Central"/>
</dbReference>
<accession>A0A7M7G0J7</accession>
<reference evidence="5" key="1">
    <citation type="submission" date="2015-02" db="EMBL/GenBank/DDBJ databases">
        <title>Genome sequencing for Strongylocentrotus purpuratus.</title>
        <authorList>
            <person name="Murali S."/>
            <person name="Liu Y."/>
            <person name="Vee V."/>
            <person name="English A."/>
            <person name="Wang M."/>
            <person name="Skinner E."/>
            <person name="Han Y."/>
            <person name="Muzny D.M."/>
            <person name="Worley K.C."/>
            <person name="Gibbs R.A."/>
        </authorList>
    </citation>
    <scope>NUCLEOTIDE SEQUENCE</scope>
</reference>
<dbReference type="Gene3D" id="1.10.472.10">
    <property type="entry name" value="Cyclin-like"/>
    <property type="match status" value="1"/>
</dbReference>
<evidence type="ECO:0000313" key="4">
    <source>
        <dbReference type="EnsemblMetazoa" id="XP_001179562"/>
    </source>
</evidence>
<dbReference type="EnsemblMetazoa" id="XM_001179562">
    <property type="protein sequence ID" value="XP_001179562"/>
    <property type="gene ID" value="LOC752566"/>
</dbReference>
<evidence type="ECO:0000256" key="2">
    <source>
        <dbReference type="ARBA" id="ARBA00040808"/>
    </source>
</evidence>
<dbReference type="AlphaFoldDB" id="A0A7M7G0J7"/>
<dbReference type="KEGG" id="spu:752566"/>
<evidence type="ECO:0000256" key="1">
    <source>
        <dbReference type="ARBA" id="ARBA00038508"/>
    </source>
</evidence>
<proteinExistence type="inferred from homology"/>
<evidence type="ECO:0000256" key="3">
    <source>
        <dbReference type="SAM" id="MobiDB-lite"/>
    </source>
</evidence>
<dbReference type="GO" id="GO:0016538">
    <property type="term" value="F:cyclin-dependent protein serine/threonine kinase regulator activity"/>
    <property type="evidence" value="ECO:0000318"/>
    <property type="project" value="GO_Central"/>
</dbReference>
<reference evidence="4" key="2">
    <citation type="submission" date="2021-01" db="UniProtKB">
        <authorList>
            <consortium name="EnsemblMetazoa"/>
        </authorList>
    </citation>
    <scope>IDENTIFICATION</scope>
</reference>
<dbReference type="PANTHER" id="PTHR15615:SF108">
    <property type="entry name" value="PROTEIN CNPPD1"/>
    <property type="match status" value="1"/>
</dbReference>
<dbReference type="OrthoDB" id="244495at2759"/>
<protein>
    <recommendedName>
        <fullName evidence="2">Protein CNPPD1</fullName>
    </recommendedName>
</protein>
<dbReference type="Proteomes" id="UP000007110">
    <property type="component" value="Unassembled WGS sequence"/>
</dbReference>
<dbReference type="GO" id="GO:0019901">
    <property type="term" value="F:protein kinase binding"/>
    <property type="evidence" value="ECO:0007669"/>
    <property type="project" value="InterPro"/>
</dbReference>